<comment type="similarity">
    <text evidence="1">Belongs to the MlaE permease family.</text>
</comment>
<feature type="transmembrane region" description="Helical" evidence="1">
    <location>
        <begin position="309"/>
        <end position="332"/>
    </location>
</feature>
<keyword evidence="1" id="KW-0812">Transmembrane</keyword>
<dbReference type="EMBL" id="NKDB02000001">
    <property type="protein sequence ID" value="RKJ99880.1"/>
    <property type="molecule type" value="Genomic_DNA"/>
</dbReference>
<dbReference type="Proteomes" id="UP000216225">
    <property type="component" value="Unassembled WGS sequence"/>
</dbReference>
<reference evidence="2 3" key="1">
    <citation type="submission" date="2018-09" db="EMBL/GenBank/DDBJ databases">
        <title>Genome comparison of Alicycliphilus sp. BQ1, a polyurethanolytic bacterium, with its closest phylogenetic relatives Alicycliphilus denitrificans BC and K601, unable to attack polyurethane.</title>
        <authorList>
            <person name="Loza-Tavera H."/>
            <person name="Lozano L."/>
            <person name="Cevallos M."/>
            <person name="Maya-Lucas O."/>
            <person name="Garcia-Mena J."/>
            <person name="Hernandez J."/>
        </authorList>
    </citation>
    <scope>NUCLEOTIDE SEQUENCE [LARGE SCALE GENOMIC DNA]</scope>
    <source>
        <strain evidence="2 3">BQ1</strain>
    </source>
</reference>
<keyword evidence="1" id="KW-1003">Cell membrane</keyword>
<feature type="transmembrane region" description="Helical" evidence="1">
    <location>
        <begin position="252"/>
        <end position="272"/>
    </location>
</feature>
<dbReference type="PANTHER" id="PTHR30188">
    <property type="entry name" value="ABC TRANSPORTER PERMEASE PROTEIN-RELATED"/>
    <property type="match status" value="1"/>
</dbReference>
<dbReference type="AlphaFoldDB" id="A0A420KIX5"/>
<evidence type="ECO:0000313" key="2">
    <source>
        <dbReference type="EMBL" id="RKJ99880.1"/>
    </source>
</evidence>
<comment type="caution">
    <text evidence="2">The sequence shown here is derived from an EMBL/GenBank/DDBJ whole genome shotgun (WGS) entry which is preliminary data.</text>
</comment>
<evidence type="ECO:0000256" key="1">
    <source>
        <dbReference type="RuleBase" id="RU362044"/>
    </source>
</evidence>
<name>A0A420KIX5_9BURK</name>
<sequence length="372" mass="40006">MSALTPPSVVQDGTATPRALPQGDWVAAAFADRRAWRRLAAQLKTCGPGHAWSLQGLERLDHVGAQVLWNHWGRAWPVQVDLSAAQREMLERVARFSTPCVPAPPWRLADQVDRLGVLVLHALDHLAHLVELVGQLLLDVLRLVRNPLRAPWRDISGHLYRMGAMALPITALVGFLIGVVLAYLMSLQLRQFGAEAFIVNILGISLIRELGPMLGAILVAGRSGSAITAQIGVMRVTEELDAMRVMGIPHGFRLVMPRALALALAMPLVALWTTLAALAGGMLAADLTMGISSAYFLQALPAAVKVSNLWLAMAKSVVFGVFIALIGCHWGLRVKPNTQSLGEGTTASVVSAITMVIIVDALFAVAFKNLGF</sequence>
<dbReference type="Pfam" id="PF02405">
    <property type="entry name" value="MlaE"/>
    <property type="match status" value="1"/>
</dbReference>
<evidence type="ECO:0000313" key="3">
    <source>
        <dbReference type="Proteomes" id="UP000216225"/>
    </source>
</evidence>
<gene>
    <name evidence="2" type="ORF">CE154_004695</name>
</gene>
<feature type="transmembrane region" description="Helical" evidence="1">
    <location>
        <begin position="344"/>
        <end position="367"/>
    </location>
</feature>
<dbReference type="GO" id="GO:0043190">
    <property type="term" value="C:ATP-binding cassette (ABC) transporter complex"/>
    <property type="evidence" value="ECO:0007669"/>
    <property type="project" value="InterPro"/>
</dbReference>
<keyword evidence="1" id="KW-0997">Cell inner membrane</keyword>
<comment type="caution">
    <text evidence="1">Lacks conserved residue(s) required for the propagation of feature annotation.</text>
</comment>
<keyword evidence="1" id="KW-0472">Membrane</keyword>
<organism evidence="2 3">
    <name type="scientific">Alicycliphilus denitrificans</name>
    <dbReference type="NCBI Taxonomy" id="179636"/>
    <lineage>
        <taxon>Bacteria</taxon>
        <taxon>Pseudomonadati</taxon>
        <taxon>Pseudomonadota</taxon>
        <taxon>Betaproteobacteria</taxon>
        <taxon>Burkholderiales</taxon>
        <taxon>Comamonadaceae</taxon>
        <taxon>Alicycliphilus</taxon>
    </lineage>
</organism>
<feature type="transmembrane region" description="Helical" evidence="1">
    <location>
        <begin position="159"/>
        <end position="185"/>
    </location>
</feature>
<dbReference type="InterPro" id="IPR003453">
    <property type="entry name" value="ABC_MlaE_roteobac"/>
</dbReference>
<proteinExistence type="inferred from homology"/>
<accession>A0A420KIX5</accession>
<keyword evidence="1" id="KW-1133">Transmembrane helix</keyword>
<comment type="subcellular location">
    <subcellularLocation>
        <location evidence="1">Cell inner membrane</location>
        <topology evidence="1">Multi-pass membrane protein</topology>
    </subcellularLocation>
</comment>
<dbReference type="RefSeq" id="WP_094436969.1">
    <property type="nucleotide sequence ID" value="NZ_NKDB02000001.1"/>
</dbReference>
<protein>
    <submittedName>
        <fullName evidence="2">ABC transporter permease</fullName>
    </submittedName>
</protein>
<dbReference type="InterPro" id="IPR030802">
    <property type="entry name" value="Permease_MalE"/>
</dbReference>
<dbReference type="PANTHER" id="PTHR30188:SF3">
    <property type="entry name" value="ABC TRANSPORTER PERMEASE"/>
    <property type="match status" value="1"/>
</dbReference>
<dbReference type="NCBIfam" id="TIGR00056">
    <property type="entry name" value="MlaE family lipid ABC transporter permease subunit"/>
    <property type="match status" value="1"/>
</dbReference>
<dbReference type="GO" id="GO:0005548">
    <property type="term" value="F:phospholipid transporter activity"/>
    <property type="evidence" value="ECO:0007669"/>
    <property type="project" value="TreeGrafter"/>
</dbReference>